<evidence type="ECO:0000313" key="2">
    <source>
        <dbReference type="Proteomes" id="UP000253383"/>
    </source>
</evidence>
<comment type="caution">
    <text evidence="1">The sequence shown here is derived from an EMBL/GenBank/DDBJ whole genome shotgun (WGS) entry which is preliminary data.</text>
</comment>
<proteinExistence type="predicted"/>
<dbReference type="SUPFAM" id="SSF55729">
    <property type="entry name" value="Acyl-CoA N-acyltransferases (Nat)"/>
    <property type="match status" value="1"/>
</dbReference>
<protein>
    <recommendedName>
        <fullName evidence="3">GNAT family N-acetyltransferase</fullName>
    </recommendedName>
</protein>
<dbReference type="Gene3D" id="3.40.630.30">
    <property type="match status" value="1"/>
</dbReference>
<accession>A0A368JSV3</accession>
<dbReference type="AlphaFoldDB" id="A0A368JSV3"/>
<dbReference type="PANTHER" id="PTHR41368:SF1">
    <property type="entry name" value="PROTEIN YGHO"/>
    <property type="match status" value="1"/>
</dbReference>
<evidence type="ECO:0008006" key="3">
    <source>
        <dbReference type="Google" id="ProtNLM"/>
    </source>
</evidence>
<organism evidence="1 2">
    <name type="scientific">Larkinella punicea</name>
    <dbReference type="NCBI Taxonomy" id="2315727"/>
    <lineage>
        <taxon>Bacteria</taxon>
        <taxon>Pseudomonadati</taxon>
        <taxon>Bacteroidota</taxon>
        <taxon>Cytophagia</taxon>
        <taxon>Cytophagales</taxon>
        <taxon>Spirosomataceae</taxon>
        <taxon>Larkinella</taxon>
    </lineage>
</organism>
<dbReference type="RefSeq" id="WP_114404635.1">
    <property type="nucleotide sequence ID" value="NZ_QOWE01000003.1"/>
</dbReference>
<dbReference type="EMBL" id="QOWE01000003">
    <property type="protein sequence ID" value="RCR70718.1"/>
    <property type="molecule type" value="Genomic_DNA"/>
</dbReference>
<dbReference type="Proteomes" id="UP000253383">
    <property type="component" value="Unassembled WGS sequence"/>
</dbReference>
<name>A0A368JSV3_9BACT</name>
<dbReference type="OrthoDB" id="9806005at2"/>
<dbReference type="InterPro" id="IPR016181">
    <property type="entry name" value="Acyl_CoA_acyltransferase"/>
</dbReference>
<gene>
    <name evidence="1" type="ORF">DUE52_03755</name>
</gene>
<reference evidence="1 2" key="1">
    <citation type="submission" date="2018-07" db="EMBL/GenBank/DDBJ databases">
        <title>Genome analysis of Larkinella rosea.</title>
        <authorList>
            <person name="Zhou Z."/>
            <person name="Wang G."/>
        </authorList>
    </citation>
    <scope>NUCLEOTIDE SEQUENCE [LARGE SCALE GENOMIC DNA]</scope>
    <source>
        <strain evidence="2">zzj9</strain>
    </source>
</reference>
<sequence>MQVIEVGQNATYQKEFIRFPVRLYRNDPNWIRPLDTDVEEVFDPARNKRFENGECVRYVLLNDQRETIGRIAAFVDRDIANLDNDQPTGGLGFFECIDDRAAAFLLFDTARTWLQYRGMEAMDGPINFGDRDRWWGLLVDGFDREPNYCMPYTKPYYIAFFEEYGFQDYFKQFTFGIPTTWSKLTGMSQAVKDRARRIYENPDYSFRTIDKRQLPAAAEQFRHIYNAAWGGHSGVKEMTAAQAQVLMQKLKPVIDENIIYFAYYGDEPVAFFVCLPELNQVFKHVNGKLDLVGKLKFLWHMIRKTNRKAFGVVFGVAPAHQGKGLEAAIALRMPHEADHNPAFQYTELEMNWVGDFNPIMVRFVSQLGSTIVKTHVTYRYLFDRTKPFKRCPVIGKRKEKS</sequence>
<evidence type="ECO:0000313" key="1">
    <source>
        <dbReference type="EMBL" id="RCR70718.1"/>
    </source>
</evidence>
<dbReference type="InterPro" id="IPR039968">
    <property type="entry name" value="BcerS-like"/>
</dbReference>
<keyword evidence="2" id="KW-1185">Reference proteome</keyword>
<dbReference type="PANTHER" id="PTHR41368">
    <property type="entry name" value="PROTEIN YGHO"/>
    <property type="match status" value="1"/>
</dbReference>